<keyword evidence="2" id="KW-1185">Reference proteome</keyword>
<organism evidence="1 2">
    <name type="scientific">Heliophilum fasciatum</name>
    <dbReference type="NCBI Taxonomy" id="35700"/>
    <lineage>
        <taxon>Bacteria</taxon>
        <taxon>Bacillati</taxon>
        <taxon>Bacillota</taxon>
        <taxon>Clostridia</taxon>
        <taxon>Eubacteriales</taxon>
        <taxon>Heliobacteriaceae</taxon>
        <taxon>Heliophilum</taxon>
    </lineage>
</organism>
<comment type="caution">
    <text evidence="1">The sequence shown here is derived from an EMBL/GenBank/DDBJ whole genome shotgun (WGS) entry which is preliminary data.</text>
</comment>
<evidence type="ECO:0000313" key="2">
    <source>
        <dbReference type="Proteomes" id="UP000294813"/>
    </source>
</evidence>
<dbReference type="RefSeq" id="WP_131919026.1">
    <property type="nucleotide sequence ID" value="NZ_JAOQNU010000009.1"/>
</dbReference>
<proteinExistence type="predicted"/>
<dbReference type="AlphaFoldDB" id="A0A4R2RKY4"/>
<accession>A0A4R2RKY4</accession>
<name>A0A4R2RKY4_9FIRM</name>
<dbReference type="EMBL" id="SLXT01000009">
    <property type="protein sequence ID" value="TCP64560.1"/>
    <property type="molecule type" value="Genomic_DNA"/>
</dbReference>
<evidence type="ECO:0000313" key="1">
    <source>
        <dbReference type="EMBL" id="TCP64560.1"/>
    </source>
</evidence>
<reference evidence="1 2" key="1">
    <citation type="submission" date="2019-03" db="EMBL/GenBank/DDBJ databases">
        <title>Genomic Encyclopedia of Type Strains, Phase IV (KMG-IV): sequencing the most valuable type-strain genomes for metagenomic binning, comparative biology and taxonomic classification.</title>
        <authorList>
            <person name="Goeker M."/>
        </authorList>
    </citation>
    <scope>NUCLEOTIDE SEQUENCE [LARGE SCALE GENOMIC DNA]</scope>
    <source>
        <strain evidence="1 2">DSM 11170</strain>
    </source>
</reference>
<dbReference type="Proteomes" id="UP000294813">
    <property type="component" value="Unassembled WGS sequence"/>
</dbReference>
<gene>
    <name evidence="1" type="ORF">EDD73_109102</name>
</gene>
<sequence>MTERVVKRRNRGMTKANMKRELTDNIGNLEHLQELFTKYPRIFIEASSQLPDKLKIKLEKIIQERVPEVYLQIGERARRQALEEEKMANENALSFEEIVRLTVEKENQKVMLRKKKI</sequence>
<protein>
    <submittedName>
        <fullName evidence="1">Uncharacterized protein</fullName>
    </submittedName>
</protein>